<dbReference type="EMBL" id="JTHE03000091">
    <property type="protein sequence ID" value="MCM1984330.1"/>
    <property type="molecule type" value="Genomic_DNA"/>
</dbReference>
<protein>
    <submittedName>
        <fullName evidence="1">Uncharacterized protein</fullName>
    </submittedName>
</protein>
<name>A0ABD4T760_9CYAN</name>
<proteinExistence type="predicted"/>
<sequence length="70" mass="8002">MTHPKPETVYEKLQYLDHGDIAISAMYRQWAQEVLTDPEVAMPWKEAIAERLNHANQLLGSQTAGENDSY</sequence>
<evidence type="ECO:0000313" key="1">
    <source>
        <dbReference type="EMBL" id="MCM1984330.1"/>
    </source>
</evidence>
<evidence type="ECO:0000313" key="2">
    <source>
        <dbReference type="Proteomes" id="UP000031561"/>
    </source>
</evidence>
<comment type="caution">
    <text evidence="1">The sequence shown here is derived from an EMBL/GenBank/DDBJ whole genome shotgun (WGS) entry which is preliminary data.</text>
</comment>
<gene>
    <name evidence="1" type="ORF">QQ91_0016020</name>
</gene>
<dbReference type="Proteomes" id="UP000031561">
    <property type="component" value="Unassembled WGS sequence"/>
</dbReference>
<dbReference type="RefSeq" id="WP_166276141.1">
    <property type="nucleotide sequence ID" value="NZ_JTHE03000091.1"/>
</dbReference>
<dbReference type="AlphaFoldDB" id="A0ABD4T760"/>
<organism evidence="1 2">
    <name type="scientific">Lyngbya confervoides BDU141951</name>
    <dbReference type="NCBI Taxonomy" id="1574623"/>
    <lineage>
        <taxon>Bacteria</taxon>
        <taxon>Bacillati</taxon>
        <taxon>Cyanobacteriota</taxon>
        <taxon>Cyanophyceae</taxon>
        <taxon>Oscillatoriophycideae</taxon>
        <taxon>Oscillatoriales</taxon>
        <taxon>Microcoleaceae</taxon>
        <taxon>Lyngbya</taxon>
    </lineage>
</organism>
<reference evidence="1 2" key="1">
    <citation type="journal article" date="2015" name="Genome Announc.">
        <title>Draft Genome Sequence of Filamentous Marine Cyanobacterium Lyngbya confervoides Strain BDU141951.</title>
        <authorList>
            <person name="Chandrababunaidu M.M."/>
            <person name="Sen D."/>
            <person name="Tripathy S."/>
        </authorList>
    </citation>
    <scope>NUCLEOTIDE SEQUENCE [LARGE SCALE GENOMIC DNA]</scope>
    <source>
        <strain evidence="1 2">BDU141951</strain>
    </source>
</reference>
<accession>A0ABD4T760</accession>
<keyword evidence="2" id="KW-1185">Reference proteome</keyword>